<proteinExistence type="predicted"/>
<evidence type="ECO:0000313" key="5">
    <source>
        <dbReference type="Proteomes" id="UP000229030"/>
    </source>
</evidence>
<evidence type="ECO:0000259" key="3">
    <source>
        <dbReference type="PROSITE" id="PS51841"/>
    </source>
</evidence>
<dbReference type="InterPro" id="IPR010994">
    <property type="entry name" value="RuvA_2-like"/>
</dbReference>
<dbReference type="Pfam" id="PF00932">
    <property type="entry name" value="LTD"/>
    <property type="match status" value="1"/>
</dbReference>
<dbReference type="Gene3D" id="2.60.40.1260">
    <property type="entry name" value="Lamin Tail domain"/>
    <property type="match status" value="1"/>
</dbReference>
<comment type="caution">
    <text evidence="4">The sequence shown here is derived from an EMBL/GenBank/DDBJ whole genome shotgun (WGS) entry which is preliminary data.</text>
</comment>
<sequence>MKKRFFYNALIFVLFLTPSFALAEQININSATLSQLDEIAHIGTKTAQKIIDSRPYSSIQDLSRVKGIGDGKYLQDIINQGWACVNCTTEISQTQNTDIVNQNLTSITSPATVAPTVPQITYPSDMYINEILPAPEGADEQNEWLEIYNGNDFEVDLAGWQIKDQIGAIKTYAWPANSFIKARGFLTVSRAQSKIVLQNNGDGLTLINPQGIIIDQIAYPTAPANQSYNRTSSGWIWSRTLTPGQPNEIDKVSAAVQQKIAQKKSATTSAATAISSNSLATLPLTAQVNQFSPSNNKLSRIFTFLLAIAVAATSAIVVMFLRKRDGYKTIP</sequence>
<feature type="chain" id="PRO_5014863357" description="LTD domain-containing protein" evidence="2">
    <location>
        <begin position="24"/>
        <end position="331"/>
    </location>
</feature>
<dbReference type="SUPFAM" id="SSF47781">
    <property type="entry name" value="RuvA domain 2-like"/>
    <property type="match status" value="1"/>
</dbReference>
<evidence type="ECO:0000313" key="4">
    <source>
        <dbReference type="EMBL" id="PIV47128.1"/>
    </source>
</evidence>
<dbReference type="InterPro" id="IPR036415">
    <property type="entry name" value="Lamin_tail_dom_sf"/>
</dbReference>
<dbReference type="Gene3D" id="1.10.150.320">
    <property type="entry name" value="Photosystem II 12 kDa extrinsic protein"/>
    <property type="match status" value="1"/>
</dbReference>
<dbReference type="PROSITE" id="PS51841">
    <property type="entry name" value="LTD"/>
    <property type="match status" value="1"/>
</dbReference>
<keyword evidence="1" id="KW-1133">Transmembrane helix</keyword>
<dbReference type="AlphaFoldDB" id="A0A2M7DE52"/>
<feature type="signal peptide" evidence="2">
    <location>
        <begin position="1"/>
        <end position="23"/>
    </location>
</feature>
<dbReference type="EMBL" id="PETV01000047">
    <property type="protein sequence ID" value="PIV47128.1"/>
    <property type="molecule type" value="Genomic_DNA"/>
</dbReference>
<accession>A0A2M7DE52</accession>
<name>A0A2M7DE52_9BACT</name>
<keyword evidence="1" id="KW-0472">Membrane</keyword>
<reference evidence="5" key="1">
    <citation type="submission" date="2017-09" db="EMBL/GenBank/DDBJ databases">
        <title>Depth-based differentiation of microbial function through sediment-hosted aquifers and enrichment of novel symbionts in the deep terrestrial subsurface.</title>
        <authorList>
            <person name="Probst A.J."/>
            <person name="Ladd B."/>
            <person name="Jarett J.K."/>
            <person name="Geller-Mcgrath D.E."/>
            <person name="Sieber C.M.K."/>
            <person name="Emerson J.B."/>
            <person name="Anantharaman K."/>
            <person name="Thomas B.C."/>
            <person name="Malmstrom R."/>
            <person name="Stieglmeier M."/>
            <person name="Klingl A."/>
            <person name="Woyke T."/>
            <person name="Ryan C.M."/>
            <person name="Banfield J.F."/>
        </authorList>
    </citation>
    <scope>NUCLEOTIDE SEQUENCE [LARGE SCALE GENOMIC DNA]</scope>
</reference>
<dbReference type="SUPFAM" id="SSF74853">
    <property type="entry name" value="Lamin A/C globular tail domain"/>
    <property type="match status" value="1"/>
</dbReference>
<keyword evidence="1" id="KW-0812">Transmembrane</keyword>
<dbReference type="InterPro" id="IPR001322">
    <property type="entry name" value="Lamin_tail_dom"/>
</dbReference>
<organism evidence="4 5">
    <name type="scientific">bacterium (Candidatus Gribaldobacteria) CG02_land_8_20_14_3_00_41_15</name>
    <dbReference type="NCBI Taxonomy" id="2014270"/>
    <lineage>
        <taxon>Bacteria</taxon>
        <taxon>Candidatus Gribaldobacteria</taxon>
    </lineage>
</organism>
<protein>
    <recommendedName>
        <fullName evidence="3">LTD domain-containing protein</fullName>
    </recommendedName>
</protein>
<dbReference type="Pfam" id="PF12836">
    <property type="entry name" value="HHH_3"/>
    <property type="match status" value="1"/>
</dbReference>
<keyword evidence="2" id="KW-0732">Signal</keyword>
<feature type="domain" description="LTD" evidence="3">
    <location>
        <begin position="114"/>
        <end position="221"/>
    </location>
</feature>
<gene>
    <name evidence="4" type="ORF">COS21_01585</name>
</gene>
<dbReference type="Proteomes" id="UP000229030">
    <property type="component" value="Unassembled WGS sequence"/>
</dbReference>
<feature type="transmembrane region" description="Helical" evidence="1">
    <location>
        <begin position="301"/>
        <end position="321"/>
    </location>
</feature>
<evidence type="ECO:0000256" key="2">
    <source>
        <dbReference type="SAM" id="SignalP"/>
    </source>
</evidence>
<evidence type="ECO:0000256" key="1">
    <source>
        <dbReference type="SAM" id="Phobius"/>
    </source>
</evidence>